<evidence type="ECO:0000313" key="20">
    <source>
        <dbReference type="Proteomes" id="UP001335648"/>
    </source>
</evidence>
<feature type="domain" description="Dynein heavy chain coiled coil stalk" evidence="15">
    <location>
        <begin position="2980"/>
        <end position="3224"/>
    </location>
</feature>
<dbReference type="Gene3D" id="1.20.920.20">
    <property type="match status" value="1"/>
</dbReference>
<proteinExistence type="inferred from homology"/>
<keyword evidence="8 11" id="KW-0175">Coiled coil</keyword>
<dbReference type="InterPro" id="IPR042222">
    <property type="entry name" value="Dynein_2_N"/>
</dbReference>
<organism evidence="19 20">
    <name type="scientific">Champsocephalus esox</name>
    <name type="common">pike icefish</name>
    <dbReference type="NCBI Taxonomy" id="159716"/>
    <lineage>
        <taxon>Eukaryota</taxon>
        <taxon>Metazoa</taxon>
        <taxon>Chordata</taxon>
        <taxon>Craniata</taxon>
        <taxon>Vertebrata</taxon>
        <taxon>Euteleostomi</taxon>
        <taxon>Actinopterygii</taxon>
        <taxon>Neopterygii</taxon>
        <taxon>Teleostei</taxon>
        <taxon>Neoteleostei</taxon>
        <taxon>Acanthomorphata</taxon>
        <taxon>Eupercaria</taxon>
        <taxon>Perciformes</taxon>
        <taxon>Notothenioidei</taxon>
        <taxon>Channichthyidae</taxon>
        <taxon>Champsocephalus</taxon>
    </lineage>
</organism>
<evidence type="ECO:0000256" key="12">
    <source>
        <dbReference type="SAM" id="MobiDB-lite"/>
    </source>
</evidence>
<dbReference type="GO" id="GO:0036126">
    <property type="term" value="C:sperm flagellum"/>
    <property type="evidence" value="ECO:0007669"/>
    <property type="project" value="TreeGrafter"/>
</dbReference>
<evidence type="ECO:0000259" key="18">
    <source>
        <dbReference type="Pfam" id="PF18199"/>
    </source>
</evidence>
<name>A0AAN8H154_9TELE</name>
<dbReference type="Pfam" id="PF17852">
    <property type="entry name" value="Dynein_AAA_lid"/>
    <property type="match status" value="1"/>
</dbReference>
<dbReference type="InterPro" id="IPR026983">
    <property type="entry name" value="DHC"/>
</dbReference>
<dbReference type="InterPro" id="IPR041228">
    <property type="entry name" value="Dynein_C"/>
</dbReference>
<evidence type="ECO:0000256" key="7">
    <source>
        <dbReference type="ARBA" id="ARBA00023017"/>
    </source>
</evidence>
<evidence type="ECO:0000256" key="2">
    <source>
        <dbReference type="ARBA" id="ARBA00008887"/>
    </source>
</evidence>
<evidence type="ECO:0000256" key="11">
    <source>
        <dbReference type="SAM" id="Coils"/>
    </source>
</evidence>
<feature type="region of interest" description="Disordered" evidence="12">
    <location>
        <begin position="4084"/>
        <end position="4107"/>
    </location>
</feature>
<dbReference type="GO" id="GO:0005874">
    <property type="term" value="C:microtubule"/>
    <property type="evidence" value="ECO:0007669"/>
    <property type="project" value="UniProtKB-KW"/>
</dbReference>
<evidence type="ECO:0008006" key="21">
    <source>
        <dbReference type="Google" id="ProtNLM"/>
    </source>
</evidence>
<comment type="similarity">
    <text evidence="2">Belongs to the dynein heavy chain family.</text>
</comment>
<dbReference type="Gene3D" id="3.40.50.300">
    <property type="entry name" value="P-loop containing nucleotide triphosphate hydrolases"/>
    <property type="match status" value="6"/>
</dbReference>
<dbReference type="GO" id="GO:0005524">
    <property type="term" value="F:ATP binding"/>
    <property type="evidence" value="ECO:0007669"/>
    <property type="project" value="UniProtKB-KW"/>
</dbReference>
<dbReference type="InterPro" id="IPR035699">
    <property type="entry name" value="AAA_6"/>
</dbReference>
<comment type="caution">
    <text evidence="19">The sequence shown here is derived from an EMBL/GenBank/DDBJ whole genome shotgun (WGS) entry which is preliminary data.</text>
</comment>
<evidence type="ECO:0000256" key="6">
    <source>
        <dbReference type="ARBA" id="ARBA00022840"/>
    </source>
</evidence>
<dbReference type="InterPro" id="IPR043157">
    <property type="entry name" value="Dynein_AAA1S"/>
</dbReference>
<dbReference type="Pfam" id="PF12775">
    <property type="entry name" value="AAA_7"/>
    <property type="match status" value="1"/>
</dbReference>
<gene>
    <name evidence="19" type="ORF">CesoFtcFv8_008238</name>
</gene>
<dbReference type="Gene3D" id="3.20.180.20">
    <property type="entry name" value="Dynein heavy chain, N-terminal domain 2"/>
    <property type="match status" value="1"/>
</dbReference>
<dbReference type="InterPro" id="IPR027417">
    <property type="entry name" value="P-loop_NTPase"/>
</dbReference>
<evidence type="ECO:0000259" key="14">
    <source>
        <dbReference type="Pfam" id="PF12774"/>
    </source>
</evidence>
<feature type="domain" description="Dynein heavy chain linker" evidence="13">
    <location>
        <begin position="800"/>
        <end position="1256"/>
    </location>
</feature>
<sequence length="4347" mass="490934">MATRRLHGYSLTADDRPLSVMDLPRLIAQVGPQRARGDTKWSEGPRMMASALGADIPVRAPDESTAHSLTEKAESTKVPTCRGKKIKAVKNGNPLSGTEVFQTFTERRGRRELELFYLKQVEGDAYRPYDLRVVPCGAAGSEHYIFSPHSVLHVTQRGYGGLLSLSEWFRESVLWRDLQEIPFFRDFPLRRAFARWRRNVRKVIFQRRCKDLQDVLLVAVPQFRNALLLFNRTIEEVKGTHWLPQEENTSFTLLEFKDVLMTMNQECLQILGKLSQCRAAILNKVREHSYRTQQELQLHLEFSLKPSRNAEPLHRQLLHQQQLLSQLGSSESVLQRLGSFSALINTITVQSIVSLITQDLTQFTSRVLKRGELQGCLFHTELSLRDDQLTVDPPTHLLQEAVSGAMLTVQDSVLQMCDSCGLFLEISSTSDVSQGSPSDLTCIEHHVTGEDTSGEECCSWRLHREASSRWLQLQKRTSLLLQGRRLHGCFSPLTQSQLQQQIHIHVLTTHAEEEQAGVMQEADLEIQQLCESFSWLVDINVFIRERSVSSLEDQPASQYQDLIEKTRCLTDRLSSVPSSVSTSNQLINIRCSSIKEPLQQQLRLLEENLQQQLVQQIQILSENVSSDLQRYAARLRTEPGDLQELSIYALMMRECVKMCPDMQRRLEYIHSLQETLCENYRKMTEQEETVKEEMLALWDGFIPLLKEADSIVTCRLPSMANALDAMFSVLACDLQNTVSKATTGPFIDPSQEAKEMVSRLSLMCAHVQNLNANLEQLSSKSQNLHERPKDLSILTADVQRVKARKELWQIISAYTAWREEWEQLLLAEVVVSEAQGKVAKWKERTLSLTSIIPTHDAVLQQALGNLDSFEYHIEVMAQLQSPMLTHRHWKDIFEGMGLRFVPEKKVTVAELTSLPLEVHQELISKICRDAQAEYNMEQNFIKLQQEWKPRLFQLDKFTLPVWQHQTPQHVLPETKKPTEGTVSKLQTANQHTCSDRRLLVIGLEIHFAEIENDLMTLSTMLKSPHSVDFRLQNEHLFQSLHDLGKLLCLFERYQQLWAFLTKMFHDTSISVQSVELLEQFQPIDETFKDIIQSVSSDTHVWNFVNPKKTNERFFGRNFHQILVDGVSTMEAISSQMSDLLESLCQQFPRLWFLSDWERIQLLSFDPTPCTLQPFVRKCFKGIRRLEVDCVIPSNQTGVKICGATSESQMKVLGFFGSLQEHITFPSPLEPNPNALGWLSIFEKELTLTMVQLMKKCAVVRIQLEPHTEDVAFDKEVKDIVFQIAERRKVALPVLDLVSEYPLQCLLVVEEAVWCQSVLQAFQESSPVMLRNIKAYNSAKWKTLGRFIRDGVTGSDCESLVSKYRMMCLRALVQLTMKHSQQLSRLMEVQSLPESSFEWLSFMKYHINSEDCSLTDDPTCHVDVLGHRLRYDHEYFGPEDCVMGHTPSTDRAILGILLALEGYRCGFVRGPCMSGKKTTVVQLGKALGRMVVNLQCCPTMSPGVVQRMLLGALQTGAWLLLDSVDLLTQGLLSMLGQHLFDIQQSFAEFTKKKNQRLREEPTDWNADGVPDCTNLHSDCHMEIAGKSISARPSYGCVVISSKGYSSEVPEILRCATRPIALTLPDYRIIAEVMLTSIGYSDAVSLSQRLVDLLSLAQDSLCLPDSINDHQSCYLVLLQKIISASEMHFHQSERQTDISDEADPTPSETVTVRVDDKDRQEAENPSRFLSSHLSVIQGLMEETAIVKAILSVSLPVLYEQKKALQFSILLKETFPIACQFPLFQEYIEEEEKTQLKYALTEELQRTCFHADAEIISSSLRLYHAMKLSPAVILIGPSGSGKTACRCALAEALNHLAALTEHDNRMEGDTPQISTWNSVDTVVLFPNAMSHTELFGSFCEKRGWQDGAVVKVLRDSEPKICNKNQKSDQIHKWLVMDGNPVGWLDCLTTMCSPQDPFLCLSSGEILPSQPHLRLVMEVTDLRDASPSAVTRCSLVYFSGSDLWKAVWRSAMDALSSEHKLDQGTLNMWNRLAEDLFSDTLTALTSAILNEGESLESVVHGMREITSFVRILRALLQHVGKDGDNAGATPQVDTKDAPLHRAGSDRKGLLNRNLFLVAYIWGFSGHLHPRHWPRFDSVAHQVLFTCRYRIVVPDGESVFEYFFNIDIKTCSKNTLLTKSIPPMYRKYASLLNIMLEANQPVLLSGEPGSGKTTLCRTLLSFEKPHITLPASPLLRSRDLHTVLTTINCTKNCRDTQGPNAKQTGLLVFVDDLHEAARDVFGKMSTALDTLRQSISTRRILTFDGYNFKLLSAASLSYMATCCVSGSHGTVISSRLSRLFSSFVLPSLSMDVILSIHSPRLKMWLKETQLTQSAEDMACCIITATKNVYDAVCDQFKPTVQRPLFIFSHHDLQKVFKGLCLWQPDRGTMQHKEETILPESEPVLHIAHLWMHECLRTFGDRLCSEDDSKTLASLIAMTATTHYGSRLADATSPVSLDVTRLGIHTLPSDTEGQPRAKSSGNRNLPQETKPAGQSDLKKGQTSTEPSSSSGNISSVEESLKTHAVQPQILQHMEDKLANLVYGPDLSEAPMNQKHIFKCGFTYQDRDLEVSLQQLRVLISRNKEDKGQEADYNNLNRCVVHRQRVGQLLRILRALLIPGGHGLLMASNKGTGRKTTVRLAALITGYLLMEVHPGNEDGLHEILKEAVNKTRVDGVRVIILVHEGVSQPIRWELLAAMAHQTQAGLHTEDLRNVVSRATDVRKSRRYRMDYWMSEKYLSQLHRNVHVFLLLPFTTTDSSEAPANNGDRGLTTQLMKALSLSVCVDIYQPWSRLSLVEVAAQCLKTNPPKTERDTSEAGLSVVMAGIHQSACQYASVLLRDQTFNPQTFLEFIAHFHHLFKHLHAQHQSRANRLAAVLSRLDVMSGAAARYKQNLVKLQEEVSEAQQRELELLSALDHQRILLEEAQESCVVEENKLYDLEEQVSHTHKQVVPVLLLGLKLLSCLNPCDLEEVRHYRDPPEGVVRIMDAVCLLFNRPPGWESAKQLLGQDNFFQELEFFERCSVTAERLQQLALMVHSPQFVPESVQGVSRACESLCLWVKAVFQCCCMQQQLELKQQMEATARHTRAKLNRLELQKNEAKRRQEEEKIQLEGVREKLKETEKRMQTAERSEREAAAAVEKMETLFTEWRAAKQEAESDHKSLSGDALLLAAIISYLSPFGPDTRSELLNKWRDLSRTGSIKLTLDDPRTPLLTPHASSPSSSSYPPLGFFPIPVSKRLPVWRVLGDLQESLPNERMLVKLLLSGNTKRDWVQRWNLLTDNQKHLDILSNSCIHTGEKASLEKETECETVLSADDPDLMHKLDRAAEEGLRVLVTHVERLTPTPRFLERLSRPAGCFLPGLEHLVQPPHPEFCLLLSTDLPAHLLHTEIRPSVLSLVAVLDLSLSSAEIQQLMLTRLLQDERKKVLSRHSQLQSDKQLLEHTLISEQEFLLDSILQSDSPLLQEDVCVSQQACVQQEVCVSQDSLQQLQFDLQLLSEELQHHDVRLKAPRNLVKLASTFYQALQEVSRLSPDYCFPLQGFISALQGAFIVEGCEVELSNRLVEKLLHHYRPSLYSAHLPALELLFSLAVLQHHSLCSDAEKAVFLRGLQDVPLPVTKIKARSLPPISSLLPGWIPPPTLPQLLLLERILPFRGLISSLCSSPAQWDEYLHSSDHPPSVSGPVPCRSHSHLSLIQRGILLKTLLPHSLQGLNQDMAVYHRPLLGGRETPYIGNPKALYQFLRKHEGPVILTSPNQRGEERTSIHPLKLIHSLAHCGEDTQVQVRVVSFGAGRELILSHLSTAATDGHWLVFINCQLPETWDTKVTAHIHQLISSLRDPTEERRLIHPSFRLWFITQENTSTSIPASVRVCALPLVVSSCLDLKEQLILSFQQLHSFTQRPSLSGVSSEDMELLMNTAVFHSVILQRHKHRGGRHSWTQEDFLSLVDALLSVATLCQDKAKALQCIAVHLVHGAHVLDSSDREEVDSIAKIFLSGEPHFLSDIIKNTRHSEPSDPLHVLESESLRDLQLLGFTPDVETDILKNKSLRLNTLLQISQNPPGSKRSSYTQRTPPSSSSSSLLFFRDRLQAVQTFLSHRNVCTAVSPLNDFLQDEWDHITDSVSSLLSQLHHCTPPLLEVSHLERRAELLAVYLQHHASSDPPGAFRLSAFRNPRGFLQALRREAALKHCRDISDITLQYQVLSDSSHSLPLDAVYLCGLELRGASWDMQSAALQDSLQPRSLPLVRVKAHVRISNRVEKSSDLQEVPPPDASQLPVYLCPLVLLDEGSVDANIISKIPLYAKLSPVLCSLRRVRLVSLL</sequence>
<feature type="domain" description="Dynein heavy chain AAA module D4" evidence="16">
    <location>
        <begin position="2633"/>
        <end position="2891"/>
    </location>
</feature>
<dbReference type="PANTHER" id="PTHR10676:SF359">
    <property type="entry name" value="DYNEIN HEAVY CHAIN DOMAIN-CONTAINING PROTEIN 1"/>
    <property type="match status" value="1"/>
</dbReference>
<dbReference type="GO" id="GO:0045505">
    <property type="term" value="F:dynein intermediate chain binding"/>
    <property type="evidence" value="ECO:0007669"/>
    <property type="project" value="InterPro"/>
</dbReference>
<dbReference type="InterPro" id="IPR013602">
    <property type="entry name" value="Dynein_heavy_linker"/>
</dbReference>
<evidence type="ECO:0000256" key="4">
    <source>
        <dbReference type="ARBA" id="ARBA00022701"/>
    </source>
</evidence>
<feature type="domain" description="Dynein heavy chain AAA 5 extension" evidence="17">
    <location>
        <begin position="2056"/>
        <end position="2162"/>
    </location>
</feature>
<protein>
    <recommendedName>
        <fullName evidence="21">Dynein heavy chain domain 1</fullName>
    </recommendedName>
</protein>
<keyword evidence="10" id="KW-0206">Cytoskeleton</keyword>
<dbReference type="Proteomes" id="UP001335648">
    <property type="component" value="Unassembled WGS sequence"/>
</dbReference>
<dbReference type="InterPro" id="IPR043160">
    <property type="entry name" value="Dynein_C_barrel"/>
</dbReference>
<feature type="domain" description="Dynein heavy chain C-terminal" evidence="18">
    <location>
        <begin position="4167"/>
        <end position="4308"/>
    </location>
</feature>
<feature type="compositionally biased region" description="Polar residues" evidence="12">
    <location>
        <begin position="2502"/>
        <end position="2521"/>
    </location>
</feature>
<evidence type="ECO:0000256" key="9">
    <source>
        <dbReference type="ARBA" id="ARBA00023175"/>
    </source>
</evidence>
<feature type="domain" description="Dynein heavy chain hydrolytic ATP-binding dynein motor region" evidence="14">
    <location>
        <begin position="1430"/>
        <end position="1550"/>
    </location>
</feature>
<dbReference type="Pfam" id="PF12780">
    <property type="entry name" value="AAA_8"/>
    <property type="match status" value="1"/>
</dbReference>
<dbReference type="Pfam" id="PF08393">
    <property type="entry name" value="DHC_N2"/>
    <property type="match status" value="1"/>
</dbReference>
<accession>A0AAN8H154</accession>
<feature type="coiled-coil region" evidence="11">
    <location>
        <begin position="3108"/>
        <end position="3180"/>
    </location>
</feature>
<evidence type="ECO:0000259" key="16">
    <source>
        <dbReference type="Pfam" id="PF12780"/>
    </source>
</evidence>
<evidence type="ECO:0000313" key="19">
    <source>
        <dbReference type="EMBL" id="KAK5898686.1"/>
    </source>
</evidence>
<evidence type="ECO:0000259" key="15">
    <source>
        <dbReference type="Pfam" id="PF12777"/>
    </source>
</evidence>
<dbReference type="InterPro" id="IPR024317">
    <property type="entry name" value="Dynein_heavy_chain_D4_dom"/>
</dbReference>
<feature type="compositionally biased region" description="Low complexity" evidence="12">
    <location>
        <begin position="2537"/>
        <end position="2551"/>
    </location>
</feature>
<evidence type="ECO:0000256" key="8">
    <source>
        <dbReference type="ARBA" id="ARBA00023054"/>
    </source>
</evidence>
<keyword evidence="6" id="KW-0067">ATP-binding</keyword>
<feature type="region of interest" description="Disordered" evidence="12">
    <location>
        <begin position="2500"/>
        <end position="2551"/>
    </location>
</feature>
<dbReference type="Gene3D" id="1.10.8.710">
    <property type="match status" value="1"/>
</dbReference>
<dbReference type="Gene3D" id="1.20.58.1120">
    <property type="match status" value="1"/>
</dbReference>
<dbReference type="Gene3D" id="1.20.920.30">
    <property type="match status" value="1"/>
</dbReference>
<evidence type="ECO:0000256" key="1">
    <source>
        <dbReference type="ARBA" id="ARBA00004245"/>
    </source>
</evidence>
<dbReference type="GO" id="GO:0030317">
    <property type="term" value="P:flagellated sperm motility"/>
    <property type="evidence" value="ECO:0007669"/>
    <property type="project" value="TreeGrafter"/>
</dbReference>
<dbReference type="Pfam" id="PF18199">
    <property type="entry name" value="Dynein_C"/>
    <property type="match status" value="1"/>
</dbReference>
<dbReference type="Pfam" id="PF12774">
    <property type="entry name" value="AAA_6"/>
    <property type="match status" value="2"/>
</dbReference>
<feature type="compositionally biased region" description="Low complexity" evidence="12">
    <location>
        <begin position="4093"/>
        <end position="4107"/>
    </location>
</feature>
<dbReference type="Gene3D" id="3.10.490.20">
    <property type="match status" value="1"/>
</dbReference>
<feature type="coiled-coil region" evidence="11">
    <location>
        <begin position="2913"/>
        <end position="2975"/>
    </location>
</feature>
<dbReference type="GO" id="GO:0051959">
    <property type="term" value="F:dynein light intermediate chain binding"/>
    <property type="evidence" value="ECO:0007669"/>
    <property type="project" value="InterPro"/>
</dbReference>
<feature type="domain" description="Dynein heavy chain hydrolytic ATP-binding dynein motor region" evidence="14">
    <location>
        <begin position="1579"/>
        <end position="1660"/>
    </location>
</feature>
<dbReference type="EMBL" id="JAULUE010002052">
    <property type="protein sequence ID" value="KAK5898686.1"/>
    <property type="molecule type" value="Genomic_DNA"/>
</dbReference>
<evidence type="ECO:0000256" key="5">
    <source>
        <dbReference type="ARBA" id="ARBA00022741"/>
    </source>
</evidence>
<dbReference type="SUPFAM" id="SSF52540">
    <property type="entry name" value="P-loop containing nucleoside triphosphate hydrolases"/>
    <property type="match status" value="2"/>
</dbReference>
<dbReference type="Pfam" id="PF12777">
    <property type="entry name" value="MT"/>
    <property type="match status" value="1"/>
</dbReference>
<evidence type="ECO:0000259" key="17">
    <source>
        <dbReference type="Pfam" id="PF17852"/>
    </source>
</evidence>
<comment type="subcellular location">
    <subcellularLocation>
        <location evidence="1">Cytoplasm</location>
        <location evidence="1">Cytoskeleton</location>
    </subcellularLocation>
</comment>
<dbReference type="Gene3D" id="1.10.287.2620">
    <property type="match status" value="1"/>
</dbReference>
<keyword evidence="9" id="KW-0505">Motor protein</keyword>
<dbReference type="InterPro" id="IPR041466">
    <property type="entry name" value="Dynein_AAA5_ext"/>
</dbReference>
<dbReference type="InterPro" id="IPR042228">
    <property type="entry name" value="Dynein_linker_3"/>
</dbReference>
<dbReference type="GO" id="GO:0036156">
    <property type="term" value="C:inner dynein arm"/>
    <property type="evidence" value="ECO:0007669"/>
    <property type="project" value="TreeGrafter"/>
</dbReference>
<keyword evidence="7" id="KW-0243">Dynein</keyword>
<dbReference type="GO" id="GO:0008569">
    <property type="term" value="F:minus-end-directed microtubule motor activity"/>
    <property type="evidence" value="ECO:0007669"/>
    <property type="project" value="TreeGrafter"/>
</dbReference>
<evidence type="ECO:0000259" key="13">
    <source>
        <dbReference type="Pfam" id="PF08393"/>
    </source>
</evidence>
<dbReference type="PANTHER" id="PTHR10676">
    <property type="entry name" value="DYNEIN HEAVY CHAIN FAMILY PROTEIN"/>
    <property type="match status" value="1"/>
</dbReference>
<evidence type="ECO:0000256" key="10">
    <source>
        <dbReference type="ARBA" id="ARBA00023212"/>
    </source>
</evidence>
<feature type="region of interest" description="Disordered" evidence="12">
    <location>
        <begin position="1691"/>
        <end position="1723"/>
    </location>
</feature>
<dbReference type="Gene3D" id="1.20.140.100">
    <property type="entry name" value="Dynein heavy chain, N-terminal domain 2"/>
    <property type="match status" value="1"/>
</dbReference>
<reference evidence="19 20" key="1">
    <citation type="journal article" date="2023" name="Mol. Biol. Evol.">
        <title>Genomics of Secondarily Temperate Adaptation in the Only Non-Antarctic Icefish.</title>
        <authorList>
            <person name="Rivera-Colon A.G."/>
            <person name="Rayamajhi N."/>
            <person name="Minhas B.F."/>
            <person name="Madrigal G."/>
            <person name="Bilyk K.T."/>
            <person name="Yoon V."/>
            <person name="Hune M."/>
            <person name="Gregory S."/>
            <person name="Cheng C.H.C."/>
            <person name="Catchen J.M."/>
        </authorList>
    </citation>
    <scope>NUCLEOTIDE SEQUENCE [LARGE SCALE GENOMIC DNA]</scope>
    <source>
        <strain evidence="19">JC2023a</strain>
    </source>
</reference>
<dbReference type="InterPro" id="IPR024743">
    <property type="entry name" value="Dynein_HC_stalk"/>
</dbReference>
<evidence type="ECO:0000256" key="3">
    <source>
        <dbReference type="ARBA" id="ARBA00022490"/>
    </source>
</evidence>
<keyword evidence="20" id="KW-1185">Reference proteome</keyword>
<feature type="compositionally biased region" description="Basic and acidic residues" evidence="12">
    <location>
        <begin position="1711"/>
        <end position="1722"/>
    </location>
</feature>
<keyword evidence="5" id="KW-0547">Nucleotide-binding</keyword>
<keyword evidence="3" id="KW-0963">Cytoplasm</keyword>
<keyword evidence="4" id="KW-0493">Microtubule</keyword>